<evidence type="ECO:0000313" key="2">
    <source>
        <dbReference type="EMBL" id="GGB03353.1"/>
    </source>
</evidence>
<dbReference type="InterPro" id="IPR036010">
    <property type="entry name" value="2Fe-2S_ferredoxin-like_sf"/>
</dbReference>
<evidence type="ECO:0000259" key="1">
    <source>
        <dbReference type="Pfam" id="PF00111"/>
    </source>
</evidence>
<dbReference type="Gene3D" id="3.10.20.30">
    <property type="match status" value="1"/>
</dbReference>
<comment type="caution">
    <text evidence="2">The sequence shown here is derived from an EMBL/GenBank/DDBJ whole genome shotgun (WGS) entry which is preliminary data.</text>
</comment>
<dbReference type="InterPro" id="IPR012675">
    <property type="entry name" value="Beta-grasp_dom_sf"/>
</dbReference>
<keyword evidence="3" id="KW-1185">Reference proteome</keyword>
<reference evidence="2" key="2">
    <citation type="submission" date="2020-09" db="EMBL/GenBank/DDBJ databases">
        <authorList>
            <person name="Sun Q."/>
            <person name="Zhou Y."/>
        </authorList>
    </citation>
    <scope>NUCLEOTIDE SEQUENCE</scope>
    <source>
        <strain evidence="2">CGMCC 1.15448</strain>
    </source>
</reference>
<feature type="domain" description="2Fe-2S ferredoxin-type" evidence="1">
    <location>
        <begin position="44"/>
        <end position="94"/>
    </location>
</feature>
<dbReference type="EMBL" id="BMJC01000003">
    <property type="protein sequence ID" value="GGB03353.1"/>
    <property type="molecule type" value="Genomic_DNA"/>
</dbReference>
<dbReference type="AlphaFoldDB" id="A0A8J2UE48"/>
<gene>
    <name evidence="2" type="ORF">GCM10011511_28290</name>
</gene>
<sequence>MNDQTISITVIAGEERRVLSTFPGEYRNLMVLLYDRLYPGDFGECKGMGRCGTCLVRVIECQDSLPQLDRNEHTTLTKMGVSDPDIRLSCQILVNRSLNGSIIAIV</sequence>
<organism evidence="2 3">
    <name type="scientific">Puia dinghuensis</name>
    <dbReference type="NCBI Taxonomy" id="1792502"/>
    <lineage>
        <taxon>Bacteria</taxon>
        <taxon>Pseudomonadati</taxon>
        <taxon>Bacteroidota</taxon>
        <taxon>Chitinophagia</taxon>
        <taxon>Chitinophagales</taxon>
        <taxon>Chitinophagaceae</taxon>
        <taxon>Puia</taxon>
    </lineage>
</organism>
<evidence type="ECO:0000313" key="3">
    <source>
        <dbReference type="Proteomes" id="UP000607559"/>
    </source>
</evidence>
<proteinExistence type="predicted"/>
<protein>
    <recommendedName>
        <fullName evidence="1">2Fe-2S ferredoxin-type domain-containing protein</fullName>
    </recommendedName>
</protein>
<dbReference type="InterPro" id="IPR001041">
    <property type="entry name" value="2Fe-2S_ferredoxin-type"/>
</dbReference>
<dbReference type="RefSeq" id="WP_188932718.1">
    <property type="nucleotide sequence ID" value="NZ_BMJC01000003.1"/>
</dbReference>
<dbReference type="SUPFAM" id="SSF54292">
    <property type="entry name" value="2Fe-2S ferredoxin-like"/>
    <property type="match status" value="1"/>
</dbReference>
<accession>A0A8J2UE48</accession>
<dbReference type="Proteomes" id="UP000607559">
    <property type="component" value="Unassembled WGS sequence"/>
</dbReference>
<reference evidence="2" key="1">
    <citation type="journal article" date="2014" name="Int. J. Syst. Evol. Microbiol.">
        <title>Complete genome sequence of Corynebacterium casei LMG S-19264T (=DSM 44701T), isolated from a smear-ripened cheese.</title>
        <authorList>
            <consortium name="US DOE Joint Genome Institute (JGI-PGF)"/>
            <person name="Walter F."/>
            <person name="Albersmeier A."/>
            <person name="Kalinowski J."/>
            <person name="Ruckert C."/>
        </authorList>
    </citation>
    <scope>NUCLEOTIDE SEQUENCE</scope>
    <source>
        <strain evidence="2">CGMCC 1.15448</strain>
    </source>
</reference>
<dbReference type="Pfam" id="PF00111">
    <property type="entry name" value="Fer2"/>
    <property type="match status" value="1"/>
</dbReference>
<name>A0A8J2UE48_9BACT</name>
<dbReference type="GO" id="GO:0051536">
    <property type="term" value="F:iron-sulfur cluster binding"/>
    <property type="evidence" value="ECO:0007669"/>
    <property type="project" value="InterPro"/>
</dbReference>